<organism evidence="10 11">
    <name type="scientific">Portunus trituberculatus</name>
    <name type="common">Swimming crab</name>
    <name type="synonym">Neptunus trituberculatus</name>
    <dbReference type="NCBI Taxonomy" id="210409"/>
    <lineage>
        <taxon>Eukaryota</taxon>
        <taxon>Metazoa</taxon>
        <taxon>Ecdysozoa</taxon>
        <taxon>Arthropoda</taxon>
        <taxon>Crustacea</taxon>
        <taxon>Multicrustacea</taxon>
        <taxon>Malacostraca</taxon>
        <taxon>Eumalacostraca</taxon>
        <taxon>Eucarida</taxon>
        <taxon>Decapoda</taxon>
        <taxon>Pleocyemata</taxon>
        <taxon>Brachyura</taxon>
        <taxon>Eubrachyura</taxon>
        <taxon>Portunoidea</taxon>
        <taxon>Portunidae</taxon>
        <taxon>Portuninae</taxon>
        <taxon>Portunus</taxon>
    </lineage>
</organism>
<keyword evidence="2" id="KW-0812">Transmembrane</keyword>
<evidence type="ECO:0000256" key="8">
    <source>
        <dbReference type="PROSITE-ProRule" id="PRU00043"/>
    </source>
</evidence>
<dbReference type="GO" id="GO:0005509">
    <property type="term" value="F:calcium ion binding"/>
    <property type="evidence" value="ECO:0007669"/>
    <property type="project" value="UniProtKB-UniRule"/>
</dbReference>
<feature type="domain" description="Cadherin" evidence="9">
    <location>
        <begin position="35"/>
        <end position="139"/>
    </location>
</feature>
<dbReference type="PANTHER" id="PTHR24027">
    <property type="entry name" value="CADHERIN-23"/>
    <property type="match status" value="1"/>
</dbReference>
<evidence type="ECO:0000256" key="6">
    <source>
        <dbReference type="ARBA" id="ARBA00022989"/>
    </source>
</evidence>
<dbReference type="GO" id="GO:0016339">
    <property type="term" value="P:calcium-dependent cell-cell adhesion via plasma membrane cell adhesion molecules"/>
    <property type="evidence" value="ECO:0007669"/>
    <property type="project" value="TreeGrafter"/>
</dbReference>
<dbReference type="GO" id="GO:0000902">
    <property type="term" value="P:cell morphogenesis"/>
    <property type="evidence" value="ECO:0007669"/>
    <property type="project" value="TreeGrafter"/>
</dbReference>
<keyword evidence="11" id="KW-1185">Reference proteome</keyword>
<dbReference type="GO" id="GO:0007043">
    <property type="term" value="P:cell-cell junction assembly"/>
    <property type="evidence" value="ECO:0007669"/>
    <property type="project" value="TreeGrafter"/>
</dbReference>
<comment type="subcellular location">
    <subcellularLocation>
        <location evidence="1">Membrane</location>
        <topology evidence="1">Single-pass membrane protein</topology>
    </subcellularLocation>
</comment>
<dbReference type="InterPro" id="IPR015919">
    <property type="entry name" value="Cadherin-like_sf"/>
</dbReference>
<dbReference type="Proteomes" id="UP000324222">
    <property type="component" value="Unassembled WGS sequence"/>
</dbReference>
<evidence type="ECO:0000313" key="10">
    <source>
        <dbReference type="EMBL" id="MPC68669.1"/>
    </source>
</evidence>
<dbReference type="GO" id="GO:0045296">
    <property type="term" value="F:cadherin binding"/>
    <property type="evidence" value="ECO:0007669"/>
    <property type="project" value="TreeGrafter"/>
</dbReference>
<dbReference type="PROSITE" id="PS00232">
    <property type="entry name" value="CADHERIN_1"/>
    <property type="match status" value="1"/>
</dbReference>
<evidence type="ECO:0000256" key="5">
    <source>
        <dbReference type="ARBA" id="ARBA00022837"/>
    </source>
</evidence>
<keyword evidence="7" id="KW-0472">Membrane</keyword>
<dbReference type="GO" id="GO:0044331">
    <property type="term" value="P:cell-cell adhesion mediated by cadherin"/>
    <property type="evidence" value="ECO:0007669"/>
    <property type="project" value="TreeGrafter"/>
</dbReference>
<name>A0A5B7HG32_PORTR</name>
<dbReference type="PANTHER" id="PTHR24027:SF422">
    <property type="entry name" value="CADHERIN DOMAIN-CONTAINING PROTEIN"/>
    <property type="match status" value="1"/>
</dbReference>
<dbReference type="GO" id="GO:0016342">
    <property type="term" value="C:catenin complex"/>
    <property type="evidence" value="ECO:0007669"/>
    <property type="project" value="TreeGrafter"/>
</dbReference>
<dbReference type="InterPro" id="IPR039808">
    <property type="entry name" value="Cadherin"/>
</dbReference>
<proteinExistence type="predicted"/>
<dbReference type="GO" id="GO:0034332">
    <property type="term" value="P:adherens junction organization"/>
    <property type="evidence" value="ECO:0007669"/>
    <property type="project" value="TreeGrafter"/>
</dbReference>
<dbReference type="SUPFAM" id="SSF49313">
    <property type="entry name" value="Cadherin-like"/>
    <property type="match status" value="1"/>
</dbReference>
<dbReference type="InterPro" id="IPR002126">
    <property type="entry name" value="Cadherin-like_dom"/>
</dbReference>
<evidence type="ECO:0000256" key="4">
    <source>
        <dbReference type="ARBA" id="ARBA00022737"/>
    </source>
</evidence>
<keyword evidence="3" id="KW-0732">Signal</keyword>
<dbReference type="GO" id="GO:0005912">
    <property type="term" value="C:adherens junction"/>
    <property type="evidence" value="ECO:0007669"/>
    <property type="project" value="TreeGrafter"/>
</dbReference>
<dbReference type="AlphaFoldDB" id="A0A5B7HG32"/>
<evidence type="ECO:0000259" key="9">
    <source>
        <dbReference type="PROSITE" id="PS50268"/>
    </source>
</evidence>
<dbReference type="InterPro" id="IPR020894">
    <property type="entry name" value="Cadherin_CS"/>
</dbReference>
<dbReference type="OrthoDB" id="6363789at2759"/>
<evidence type="ECO:0000256" key="2">
    <source>
        <dbReference type="ARBA" id="ARBA00022692"/>
    </source>
</evidence>
<evidence type="ECO:0000256" key="3">
    <source>
        <dbReference type="ARBA" id="ARBA00022729"/>
    </source>
</evidence>
<reference evidence="10 11" key="1">
    <citation type="submission" date="2019-05" db="EMBL/GenBank/DDBJ databases">
        <title>Another draft genome of Portunus trituberculatus and its Hox gene families provides insights of decapod evolution.</title>
        <authorList>
            <person name="Jeong J.-H."/>
            <person name="Song I."/>
            <person name="Kim S."/>
            <person name="Choi T."/>
            <person name="Kim D."/>
            <person name="Ryu S."/>
            <person name="Kim W."/>
        </authorList>
    </citation>
    <scope>NUCLEOTIDE SEQUENCE [LARGE SCALE GENOMIC DNA]</scope>
    <source>
        <tissue evidence="10">Muscle</tissue>
    </source>
</reference>
<dbReference type="PROSITE" id="PS50268">
    <property type="entry name" value="CADHERIN_2"/>
    <property type="match status" value="1"/>
</dbReference>
<dbReference type="CDD" id="cd11304">
    <property type="entry name" value="Cadherin_repeat"/>
    <property type="match status" value="1"/>
</dbReference>
<dbReference type="Gene3D" id="2.60.40.60">
    <property type="entry name" value="Cadherins"/>
    <property type="match status" value="1"/>
</dbReference>
<keyword evidence="4" id="KW-0677">Repeat</keyword>
<dbReference type="Pfam" id="PF00028">
    <property type="entry name" value="Cadherin"/>
    <property type="match status" value="1"/>
</dbReference>
<comment type="caution">
    <text evidence="10">The sequence shown here is derived from an EMBL/GenBank/DDBJ whole genome shotgun (WGS) entry which is preliminary data.</text>
</comment>
<keyword evidence="5 8" id="KW-0106">Calcium</keyword>
<keyword evidence="6" id="KW-1133">Transmembrane helix</keyword>
<dbReference type="GO" id="GO:0016477">
    <property type="term" value="P:cell migration"/>
    <property type="evidence" value="ECO:0007669"/>
    <property type="project" value="TreeGrafter"/>
</dbReference>
<sequence>MDRVGPEGWEDLAHVDSAWVTVHLRDVNDNPPVFSRPHAHVTVREDAVPGTPLAALPARDPDAQSGQQGVDYRLEGGWGSLMVDTDGSVSLWRQLDREAPDGATGKALVVAVDHGVPPLSATATLTITVADVNDCPPRLLPPTVLHVMEGGPPTRLGILKVTDPDVWALGHGPPFTLSLAPTNPPHVLSLIKLKFDPREYDGVFCVAGCAAA</sequence>
<dbReference type="EMBL" id="VSRR010028198">
    <property type="protein sequence ID" value="MPC68669.1"/>
    <property type="molecule type" value="Genomic_DNA"/>
</dbReference>
<accession>A0A5B7HG32</accession>
<evidence type="ECO:0000256" key="7">
    <source>
        <dbReference type="ARBA" id="ARBA00023136"/>
    </source>
</evidence>
<dbReference type="GO" id="GO:0008013">
    <property type="term" value="F:beta-catenin binding"/>
    <property type="evidence" value="ECO:0007669"/>
    <property type="project" value="TreeGrafter"/>
</dbReference>
<gene>
    <name evidence="10" type="primary">CadN_59</name>
    <name evidence="10" type="ORF">E2C01_062873</name>
</gene>
<protein>
    <submittedName>
        <fullName evidence="10">Neural-cadherin</fullName>
    </submittedName>
</protein>
<dbReference type="SMART" id="SM00112">
    <property type="entry name" value="CA"/>
    <property type="match status" value="1"/>
</dbReference>
<dbReference type="PRINTS" id="PR00205">
    <property type="entry name" value="CADHERIN"/>
</dbReference>
<evidence type="ECO:0000313" key="11">
    <source>
        <dbReference type="Proteomes" id="UP000324222"/>
    </source>
</evidence>
<evidence type="ECO:0000256" key="1">
    <source>
        <dbReference type="ARBA" id="ARBA00004167"/>
    </source>
</evidence>
<dbReference type="GO" id="GO:0007156">
    <property type="term" value="P:homophilic cell adhesion via plasma membrane adhesion molecules"/>
    <property type="evidence" value="ECO:0007669"/>
    <property type="project" value="InterPro"/>
</dbReference>